<comment type="catalytic activity">
    <reaction evidence="8">
        <text>tRNA(Leu) + L-leucine + ATP = L-leucyl-tRNA(Leu) + AMP + diphosphate</text>
        <dbReference type="Rhea" id="RHEA:11688"/>
        <dbReference type="Rhea" id="RHEA-COMP:9613"/>
        <dbReference type="Rhea" id="RHEA-COMP:9622"/>
        <dbReference type="ChEBI" id="CHEBI:30616"/>
        <dbReference type="ChEBI" id="CHEBI:33019"/>
        <dbReference type="ChEBI" id="CHEBI:57427"/>
        <dbReference type="ChEBI" id="CHEBI:78442"/>
        <dbReference type="ChEBI" id="CHEBI:78494"/>
        <dbReference type="ChEBI" id="CHEBI:456215"/>
        <dbReference type="EC" id="6.1.1.4"/>
    </reaction>
</comment>
<evidence type="ECO:0000256" key="5">
    <source>
        <dbReference type="ARBA" id="ARBA00022840"/>
    </source>
</evidence>
<accession>A0AA38G2D3</accession>
<evidence type="ECO:0000313" key="13">
    <source>
        <dbReference type="EMBL" id="KAH9315234.1"/>
    </source>
</evidence>
<dbReference type="GO" id="GO:0048608">
    <property type="term" value="P:reproductive structure development"/>
    <property type="evidence" value="ECO:0007669"/>
    <property type="project" value="UniProtKB-ARBA"/>
</dbReference>
<dbReference type="PRINTS" id="PR00985">
    <property type="entry name" value="TRNASYNTHLEU"/>
</dbReference>
<dbReference type="InterPro" id="IPR002302">
    <property type="entry name" value="Leu-tRNA-ligase"/>
</dbReference>
<evidence type="ECO:0000259" key="10">
    <source>
        <dbReference type="Pfam" id="PF00133"/>
    </source>
</evidence>
<evidence type="ECO:0000256" key="4">
    <source>
        <dbReference type="ARBA" id="ARBA00022741"/>
    </source>
</evidence>
<dbReference type="CDD" id="cd00812">
    <property type="entry name" value="LeuRS_core"/>
    <property type="match status" value="1"/>
</dbReference>
<dbReference type="PANTHER" id="PTHR43740">
    <property type="entry name" value="LEUCYL-TRNA SYNTHETASE"/>
    <property type="match status" value="1"/>
</dbReference>
<protein>
    <recommendedName>
        <fullName evidence="2">leucine--tRNA ligase</fullName>
        <ecNumber evidence="2">6.1.1.4</ecNumber>
    </recommendedName>
</protein>
<dbReference type="GO" id="GO:0005829">
    <property type="term" value="C:cytosol"/>
    <property type="evidence" value="ECO:0007669"/>
    <property type="project" value="TreeGrafter"/>
</dbReference>
<proteinExistence type="inferred from homology"/>
<dbReference type="FunFam" id="1.10.730.10:FF:000002">
    <property type="entry name" value="Leucine--tRNA ligase"/>
    <property type="match status" value="1"/>
</dbReference>
<dbReference type="FunFam" id="3.90.740.10:FF:000049">
    <property type="entry name" value="Os01g0120300 protein"/>
    <property type="match status" value="1"/>
</dbReference>
<dbReference type="Proteomes" id="UP000824469">
    <property type="component" value="Unassembled WGS sequence"/>
</dbReference>
<dbReference type="GO" id="GO:0005524">
    <property type="term" value="F:ATP binding"/>
    <property type="evidence" value="ECO:0007669"/>
    <property type="project" value="UniProtKB-KW"/>
</dbReference>
<dbReference type="GO" id="GO:0002161">
    <property type="term" value="F:aminoacyl-tRNA deacylase activity"/>
    <property type="evidence" value="ECO:0007669"/>
    <property type="project" value="InterPro"/>
</dbReference>
<dbReference type="InterPro" id="IPR002300">
    <property type="entry name" value="aa-tRNA-synth_Ia"/>
</dbReference>
<evidence type="ECO:0000259" key="12">
    <source>
        <dbReference type="Pfam" id="PF13603"/>
    </source>
</evidence>
<dbReference type="Gene3D" id="3.40.50.620">
    <property type="entry name" value="HUPs"/>
    <property type="match status" value="2"/>
</dbReference>
<keyword evidence="14" id="KW-1185">Reference proteome</keyword>
<evidence type="ECO:0000256" key="6">
    <source>
        <dbReference type="ARBA" id="ARBA00022917"/>
    </source>
</evidence>
<dbReference type="InterPro" id="IPR015413">
    <property type="entry name" value="Methionyl/Leucyl_tRNA_Synth"/>
</dbReference>
<dbReference type="InterPro" id="IPR001412">
    <property type="entry name" value="aa-tRNA-synth_I_CS"/>
</dbReference>
<organism evidence="13 14">
    <name type="scientific">Taxus chinensis</name>
    <name type="common">Chinese yew</name>
    <name type="synonym">Taxus wallichiana var. chinensis</name>
    <dbReference type="NCBI Taxonomy" id="29808"/>
    <lineage>
        <taxon>Eukaryota</taxon>
        <taxon>Viridiplantae</taxon>
        <taxon>Streptophyta</taxon>
        <taxon>Embryophyta</taxon>
        <taxon>Tracheophyta</taxon>
        <taxon>Spermatophyta</taxon>
        <taxon>Pinopsida</taxon>
        <taxon>Pinidae</taxon>
        <taxon>Conifers II</taxon>
        <taxon>Cupressales</taxon>
        <taxon>Taxaceae</taxon>
        <taxon>Taxus</taxon>
    </lineage>
</organism>
<keyword evidence="6 9" id="KW-0648">Protein biosynthesis</keyword>
<comment type="similarity">
    <text evidence="1 9">Belongs to the class-I aminoacyl-tRNA synthetase family.</text>
</comment>
<evidence type="ECO:0000313" key="14">
    <source>
        <dbReference type="Proteomes" id="UP000824469"/>
    </source>
</evidence>
<dbReference type="NCBIfam" id="TIGR00396">
    <property type="entry name" value="leuS_bact"/>
    <property type="match status" value="1"/>
</dbReference>
<feature type="domain" description="Methionyl/Leucyl tRNA synthetase" evidence="11">
    <location>
        <begin position="114"/>
        <end position="246"/>
    </location>
</feature>
<evidence type="ECO:0000256" key="7">
    <source>
        <dbReference type="ARBA" id="ARBA00023146"/>
    </source>
</evidence>
<keyword evidence="3 9" id="KW-0436">Ligase</keyword>
<dbReference type="FunFam" id="3.40.50.620:FF:000077">
    <property type="entry name" value="Leucine--tRNA ligase"/>
    <property type="match status" value="1"/>
</dbReference>
<dbReference type="OMA" id="GIEHACM"/>
<dbReference type="GO" id="GO:0006429">
    <property type="term" value="P:leucyl-tRNA aminoacylation"/>
    <property type="evidence" value="ECO:0007669"/>
    <property type="project" value="InterPro"/>
</dbReference>
<feature type="domain" description="Aminoacyl-tRNA synthetase class Ia" evidence="10">
    <location>
        <begin position="718"/>
        <end position="757"/>
    </location>
</feature>
<keyword evidence="7 9" id="KW-0030">Aminoacyl-tRNA synthetase</keyword>
<dbReference type="SUPFAM" id="SSF50677">
    <property type="entry name" value="ValRS/IleRS/LeuRS editing domain"/>
    <property type="match status" value="1"/>
</dbReference>
<comment type="caution">
    <text evidence="13">The sequence shown here is derived from an EMBL/GenBank/DDBJ whole genome shotgun (WGS) entry which is preliminary data.</text>
</comment>
<dbReference type="EC" id="6.1.1.4" evidence="2"/>
<gene>
    <name evidence="13" type="ORF">KI387_023861</name>
</gene>
<name>A0AA38G2D3_TAXCH</name>
<reference evidence="13 14" key="1">
    <citation type="journal article" date="2021" name="Nat. Plants">
        <title>The Taxus genome provides insights into paclitaxel biosynthesis.</title>
        <authorList>
            <person name="Xiong X."/>
            <person name="Gou J."/>
            <person name="Liao Q."/>
            <person name="Li Y."/>
            <person name="Zhou Q."/>
            <person name="Bi G."/>
            <person name="Li C."/>
            <person name="Du R."/>
            <person name="Wang X."/>
            <person name="Sun T."/>
            <person name="Guo L."/>
            <person name="Liang H."/>
            <person name="Lu P."/>
            <person name="Wu Y."/>
            <person name="Zhang Z."/>
            <person name="Ro D.K."/>
            <person name="Shang Y."/>
            <person name="Huang S."/>
            <person name="Yan J."/>
        </authorList>
    </citation>
    <scope>NUCLEOTIDE SEQUENCE [LARGE SCALE GENOMIC DNA]</scope>
    <source>
        <strain evidence="13">Ta-2019</strain>
    </source>
</reference>
<dbReference type="InterPro" id="IPR009008">
    <property type="entry name" value="Val/Leu/Ile-tRNA-synth_edit"/>
</dbReference>
<dbReference type="Pfam" id="PF09334">
    <property type="entry name" value="tRNA-synt_1g"/>
    <property type="match status" value="1"/>
</dbReference>
<keyword evidence="5 9" id="KW-0067">ATP-binding</keyword>
<evidence type="ECO:0000256" key="8">
    <source>
        <dbReference type="ARBA" id="ARBA00047469"/>
    </source>
</evidence>
<dbReference type="Pfam" id="PF00133">
    <property type="entry name" value="tRNA-synt_1"/>
    <property type="match status" value="1"/>
</dbReference>
<evidence type="ECO:0000259" key="11">
    <source>
        <dbReference type="Pfam" id="PF09334"/>
    </source>
</evidence>
<dbReference type="FunFam" id="3.40.50.620:FF:000056">
    <property type="entry name" value="Leucine--tRNA ligase"/>
    <property type="match status" value="1"/>
</dbReference>
<dbReference type="AlphaFoldDB" id="A0AA38G2D3"/>
<dbReference type="Gene3D" id="1.10.730.10">
    <property type="entry name" value="Isoleucyl-tRNA Synthetase, Domain 1"/>
    <property type="match status" value="2"/>
</dbReference>
<feature type="non-terminal residue" evidence="13">
    <location>
        <position position="1"/>
    </location>
</feature>
<evidence type="ECO:0000256" key="3">
    <source>
        <dbReference type="ARBA" id="ARBA00022598"/>
    </source>
</evidence>
<dbReference type="FunFam" id="1.10.730.10:FF:000012">
    <property type="entry name" value="Leucine--tRNA ligase"/>
    <property type="match status" value="1"/>
</dbReference>
<dbReference type="PROSITE" id="PS00178">
    <property type="entry name" value="AA_TRNA_LIGASE_I"/>
    <property type="match status" value="1"/>
</dbReference>
<dbReference type="GO" id="GO:0004823">
    <property type="term" value="F:leucine-tRNA ligase activity"/>
    <property type="evidence" value="ECO:0007669"/>
    <property type="project" value="UniProtKB-EC"/>
</dbReference>
<evidence type="ECO:0000256" key="2">
    <source>
        <dbReference type="ARBA" id="ARBA00013164"/>
    </source>
</evidence>
<feature type="domain" description="Leucyl-tRNA synthetase editing" evidence="12">
    <location>
        <begin position="295"/>
        <end position="481"/>
    </location>
</feature>
<dbReference type="EMBL" id="JAHRHJ020000005">
    <property type="protein sequence ID" value="KAH9315234.1"/>
    <property type="molecule type" value="Genomic_DNA"/>
</dbReference>
<dbReference type="Pfam" id="PF13603">
    <property type="entry name" value="tRNA-synt_1_2"/>
    <property type="match status" value="1"/>
</dbReference>
<dbReference type="SUPFAM" id="SSF52374">
    <property type="entry name" value="Nucleotidylyl transferase"/>
    <property type="match status" value="1"/>
</dbReference>
<dbReference type="PANTHER" id="PTHR43740:SF2">
    <property type="entry name" value="LEUCINE--TRNA LIGASE, MITOCHONDRIAL"/>
    <property type="match status" value="1"/>
</dbReference>
<dbReference type="InterPro" id="IPR025709">
    <property type="entry name" value="Leu_tRNA-synth_edit"/>
</dbReference>
<dbReference type="Gene3D" id="3.90.740.10">
    <property type="entry name" value="Valyl/Leucyl/Isoleucyl-tRNA synthetase, editing domain"/>
    <property type="match status" value="1"/>
</dbReference>
<evidence type="ECO:0000256" key="9">
    <source>
        <dbReference type="RuleBase" id="RU363035"/>
    </source>
</evidence>
<sequence>MAMPIHLRLRLHHPLRSCISLSPPSPKCSSYYYAPLRMQMQMQMRLIRSSTSSYVRCGGEEEEEEEEKLKKKKKESYPFDEIEGRWQQFWEDNHTFRTLDPDETTKPKFYVLDMFPYPSGAGLHVGHPEGYTATDIIARYKRMQGFNVLHPMGWDAFGLPAEQYAIESGTHPKVTTMRNIHRFRTQLKSLGFSYDWHREISTTEAEYYKWTQWIFLQLLKMGLAYQAEVPVNWCPALGTVLANEEVIDGVSERGGHPVVRKPMRQWMLKITKYADRLLEDLDGLDWPESIKEMQRNWIGRSEGAELYFCVLDGDGKERELKLTVYTTRPDTIFGATYLVIAPEHPLLASLTSNSQKVHVEKYCEYASRKSELERTELQKDKSGVFTGSYAQNAATGEAIPIWVADYVLGSYGSGAIMAVAAHDARDFDFAMKYNLPIQQVVVPKDDTEWVADKVYTGEGFLVNSSSEVSQFDMNGLSTAEASVKAIGWLEKIGYGKKKVNYKLRDWLFARQRYWGEPFPVIFLDDTGEAVPIPESELPVTLPEIEDFTPTGTGEPPLAKSTCWVDTTDPISGRPAKRETNTMPQWAGSCWYYLRFMDPKNSQALVDKSKERYWAPVDVYVGGAEHSVLHLLYSRFWHKVLYDIGIVSTKEPFQCLINQGMILGEVEYTTFVDKGGNMVSADLVDDESDYQQVKVQKNNVLKSGDAYVLKNDQSIRLSARAYKMSKSRGNVINPDDIVDDYGADSLRLYEMFMGPLRDTKIWSTNGVEGVHRFLCRTWRLVVGPPLTNGSYREGTITMDVEPSHSQLQCLHHCIHK</sequence>
<evidence type="ECO:0000256" key="1">
    <source>
        <dbReference type="ARBA" id="ARBA00005594"/>
    </source>
</evidence>
<dbReference type="GO" id="GO:0009791">
    <property type="term" value="P:post-embryonic development"/>
    <property type="evidence" value="ECO:0007669"/>
    <property type="project" value="UniProtKB-ARBA"/>
</dbReference>
<keyword evidence="4 9" id="KW-0547">Nucleotide-binding</keyword>
<dbReference type="InterPro" id="IPR014729">
    <property type="entry name" value="Rossmann-like_a/b/a_fold"/>
</dbReference>